<organism evidence="1 2">
    <name type="scientific">Rhynchophorus ferrugineus</name>
    <name type="common">Red palm weevil</name>
    <name type="synonym">Curculio ferrugineus</name>
    <dbReference type="NCBI Taxonomy" id="354439"/>
    <lineage>
        <taxon>Eukaryota</taxon>
        <taxon>Metazoa</taxon>
        <taxon>Ecdysozoa</taxon>
        <taxon>Arthropoda</taxon>
        <taxon>Hexapoda</taxon>
        <taxon>Insecta</taxon>
        <taxon>Pterygota</taxon>
        <taxon>Neoptera</taxon>
        <taxon>Endopterygota</taxon>
        <taxon>Coleoptera</taxon>
        <taxon>Polyphaga</taxon>
        <taxon>Cucujiformia</taxon>
        <taxon>Curculionidae</taxon>
        <taxon>Dryophthorinae</taxon>
        <taxon>Rhynchophorus</taxon>
    </lineage>
</organism>
<dbReference type="Proteomes" id="UP000625711">
    <property type="component" value="Unassembled WGS sequence"/>
</dbReference>
<accession>A0A834ME02</accession>
<dbReference type="AlphaFoldDB" id="A0A834ME02"/>
<gene>
    <name evidence="1" type="ORF">GWI33_008593</name>
</gene>
<keyword evidence="2" id="KW-1185">Reference proteome</keyword>
<proteinExistence type="predicted"/>
<comment type="caution">
    <text evidence="1">The sequence shown here is derived from an EMBL/GenBank/DDBJ whole genome shotgun (WGS) entry which is preliminary data.</text>
</comment>
<protein>
    <submittedName>
        <fullName evidence="1">Uncharacterized protein</fullName>
    </submittedName>
</protein>
<sequence>MAVSYSLPWKLFHPRCNLALPSKWIMLTYAGKSTGRVPEITSEEGGCPSSSVSIMLLGIKILRVSCGEISRIKSCLDYESKLSHVAAITADDFGLYL</sequence>
<evidence type="ECO:0000313" key="1">
    <source>
        <dbReference type="EMBL" id="KAF7278236.1"/>
    </source>
</evidence>
<dbReference type="EMBL" id="JAACXV010000404">
    <property type="protein sequence ID" value="KAF7278236.1"/>
    <property type="molecule type" value="Genomic_DNA"/>
</dbReference>
<evidence type="ECO:0000313" key="2">
    <source>
        <dbReference type="Proteomes" id="UP000625711"/>
    </source>
</evidence>
<reference evidence="1" key="1">
    <citation type="submission" date="2020-08" db="EMBL/GenBank/DDBJ databases">
        <title>Genome sequencing and assembly of the red palm weevil Rhynchophorus ferrugineus.</title>
        <authorList>
            <person name="Dias G.B."/>
            <person name="Bergman C.M."/>
            <person name="Manee M."/>
        </authorList>
    </citation>
    <scope>NUCLEOTIDE SEQUENCE</scope>
    <source>
        <strain evidence="1">AA-2017</strain>
        <tissue evidence="1">Whole larva</tissue>
    </source>
</reference>
<name>A0A834ME02_RHYFE</name>